<name>A0ABW4SI92_9BACL</name>
<reference evidence="3" key="1">
    <citation type="journal article" date="2019" name="Int. J. Syst. Evol. Microbiol.">
        <title>The Global Catalogue of Microorganisms (GCM) 10K type strain sequencing project: providing services to taxonomists for standard genome sequencing and annotation.</title>
        <authorList>
            <consortium name="The Broad Institute Genomics Platform"/>
            <consortium name="The Broad Institute Genome Sequencing Center for Infectious Disease"/>
            <person name="Wu L."/>
            <person name="Ma J."/>
        </authorList>
    </citation>
    <scope>NUCLEOTIDE SEQUENCE [LARGE SCALE GENOMIC DNA]</scope>
    <source>
        <strain evidence="3">CGMCC 4.7177</strain>
    </source>
</reference>
<evidence type="ECO:0000313" key="3">
    <source>
        <dbReference type="Proteomes" id="UP001597218"/>
    </source>
</evidence>
<keyword evidence="3" id="KW-1185">Reference proteome</keyword>
<dbReference type="Pfam" id="PF13182">
    <property type="entry name" value="DUF4007"/>
    <property type="match status" value="1"/>
</dbReference>
<sequence>MGYNQHQSFFLRERWLGKGLREIKNDPNFFFQSDAFEKIGLGKNMVQSLRYWIDATGAAKVKGTGKNRYHEFQSIGDWVLRNDPAIKHFETAALLHYTIVSNIHNSTTWYWFFNLFSESMSTREDIFVELDPWVQERETRVIAENSIKRDIDCLIRMYTAGRNFKDPEEVNASPFNKLALLKEINGTVYKVEPSIPDGSLLFVQYILLAYGFEHKQYEVSLEDIVHKEGLLGKSFNLSRSTIVGLLMKLLDDPDYPLQFTRTNNLDMVKIPEIDPEEFLRNSSE</sequence>
<comment type="caution">
    <text evidence="2">The sequence shown here is derived from an EMBL/GenBank/DDBJ whole genome shotgun (WGS) entry which is preliminary data.</text>
</comment>
<dbReference type="EMBL" id="JBHUGI010000032">
    <property type="protein sequence ID" value="MFD1928854.1"/>
    <property type="molecule type" value="Genomic_DNA"/>
</dbReference>
<dbReference type="InterPro" id="IPR025248">
    <property type="entry name" value="DUF4007"/>
</dbReference>
<accession>A0ABW4SI92</accession>
<organism evidence="2 3">
    <name type="scientific">Sporosarcina siberiensis</name>
    <dbReference type="NCBI Taxonomy" id="1365606"/>
    <lineage>
        <taxon>Bacteria</taxon>
        <taxon>Bacillati</taxon>
        <taxon>Bacillota</taxon>
        <taxon>Bacilli</taxon>
        <taxon>Bacillales</taxon>
        <taxon>Caryophanaceae</taxon>
        <taxon>Sporosarcina</taxon>
    </lineage>
</organism>
<proteinExistence type="predicted"/>
<dbReference type="RefSeq" id="WP_381538502.1">
    <property type="nucleotide sequence ID" value="NZ_JBHUGI010000032.1"/>
</dbReference>
<dbReference type="Proteomes" id="UP001597218">
    <property type="component" value="Unassembled WGS sequence"/>
</dbReference>
<gene>
    <name evidence="2" type="ORF">ACFSFY_12505</name>
</gene>
<feature type="domain" description="DUF4007" evidence="1">
    <location>
        <begin position="3"/>
        <end position="273"/>
    </location>
</feature>
<evidence type="ECO:0000259" key="1">
    <source>
        <dbReference type="Pfam" id="PF13182"/>
    </source>
</evidence>
<protein>
    <submittedName>
        <fullName evidence="2">DUF4007 family protein</fullName>
    </submittedName>
</protein>
<evidence type="ECO:0000313" key="2">
    <source>
        <dbReference type="EMBL" id="MFD1928854.1"/>
    </source>
</evidence>